<evidence type="ECO:0000313" key="2">
    <source>
        <dbReference type="EMBL" id="EFP04282.1"/>
    </source>
</evidence>
<dbReference type="EMBL" id="DS268453">
    <property type="protein sequence ID" value="EFP04282.1"/>
    <property type="molecule type" value="Genomic_DNA"/>
</dbReference>
<evidence type="ECO:0000256" key="1">
    <source>
        <dbReference type="SAM" id="MobiDB-lite"/>
    </source>
</evidence>
<dbReference type="GeneID" id="9818331"/>
<evidence type="ECO:0000313" key="3">
    <source>
        <dbReference type="Proteomes" id="UP000008281"/>
    </source>
</evidence>
<organism evidence="3">
    <name type="scientific">Caenorhabditis remanei</name>
    <name type="common">Caenorhabditis vulgaris</name>
    <dbReference type="NCBI Taxonomy" id="31234"/>
    <lineage>
        <taxon>Eukaryota</taxon>
        <taxon>Metazoa</taxon>
        <taxon>Ecdysozoa</taxon>
        <taxon>Nematoda</taxon>
        <taxon>Chromadorea</taxon>
        <taxon>Rhabditida</taxon>
        <taxon>Rhabditina</taxon>
        <taxon>Rhabditomorpha</taxon>
        <taxon>Rhabditoidea</taxon>
        <taxon>Rhabditidae</taxon>
        <taxon>Peloderinae</taxon>
        <taxon>Caenorhabditis</taxon>
    </lineage>
</organism>
<dbReference type="STRING" id="31234.E3MKX5"/>
<sequence length="250" mass="28505">MSSSSIKPNNKKKKLESGGVSMDHVNHIREYFRSKEFSDLLDKAVDRAIEKNLASLDKLSESSKVVIQQLEVELLKQQNKLKEIEGTIQKSRKGGEEEDPAEAKERRRSVVLLNIPESKSYFQHERNMLDVTSVNILLRHLNLGCQPMALYRMGKERSDGKPRLLKLVLASSQMQRELLKVAPQLKSFDTRGHPPVYIRRSMSKQELEEFREERKKIKQSQVIPSSANSEEMIIDPPASSSVNVTPAPKN</sequence>
<dbReference type="OMA" id="QINATNY"/>
<dbReference type="OrthoDB" id="5850875at2759"/>
<gene>
    <name evidence="2" type="ORF">CRE_26623</name>
</gene>
<feature type="region of interest" description="Disordered" evidence="1">
    <location>
        <begin position="86"/>
        <end position="105"/>
    </location>
</feature>
<dbReference type="HOGENOM" id="CLU_100730_0_0_1"/>
<protein>
    <submittedName>
        <fullName evidence="2">Uncharacterized protein</fullName>
    </submittedName>
</protein>
<dbReference type="Proteomes" id="UP000008281">
    <property type="component" value="Unassembled WGS sequence"/>
</dbReference>
<keyword evidence="3" id="KW-1185">Reference proteome</keyword>
<name>E3MKX5_CAERE</name>
<feature type="compositionally biased region" description="Polar residues" evidence="1">
    <location>
        <begin position="219"/>
        <end position="229"/>
    </location>
</feature>
<proteinExistence type="predicted"/>
<dbReference type="RefSeq" id="XP_003103224.2">
    <property type="nucleotide sequence ID" value="XM_003103176.2"/>
</dbReference>
<accession>E3MKX5</accession>
<dbReference type="AlphaFoldDB" id="E3MKX5"/>
<feature type="region of interest" description="Disordered" evidence="1">
    <location>
        <begin position="1"/>
        <end position="21"/>
    </location>
</feature>
<dbReference type="InParanoid" id="E3MKX5"/>
<dbReference type="CTD" id="9818331"/>
<dbReference type="eggNOG" id="ENOG502TJW5">
    <property type="taxonomic scope" value="Eukaryota"/>
</dbReference>
<dbReference type="KEGG" id="crq:GCK72_018230"/>
<reference evidence="2" key="1">
    <citation type="submission" date="2007-07" db="EMBL/GenBank/DDBJ databases">
        <title>PCAP assembly of the Caenorhabditis remanei genome.</title>
        <authorList>
            <consortium name="The Caenorhabditis remanei Sequencing Consortium"/>
            <person name="Wilson R.K."/>
        </authorList>
    </citation>
    <scope>NUCLEOTIDE SEQUENCE [LARGE SCALE GENOMIC DNA]</scope>
    <source>
        <strain evidence="2">PB4641</strain>
    </source>
</reference>
<feature type="region of interest" description="Disordered" evidence="1">
    <location>
        <begin position="209"/>
        <end position="250"/>
    </location>
</feature>